<gene>
    <name evidence="2" type="ORF">PSNMU_V1.4_AUG-EV-PASAV3_0100030</name>
</gene>
<dbReference type="Proteomes" id="UP000291116">
    <property type="component" value="Unassembled WGS sequence"/>
</dbReference>
<dbReference type="PROSITE" id="PS51742">
    <property type="entry name" value="PPC"/>
    <property type="match status" value="1"/>
</dbReference>
<organism evidence="2 3">
    <name type="scientific">Pseudo-nitzschia multistriata</name>
    <dbReference type="NCBI Taxonomy" id="183589"/>
    <lineage>
        <taxon>Eukaryota</taxon>
        <taxon>Sar</taxon>
        <taxon>Stramenopiles</taxon>
        <taxon>Ochrophyta</taxon>
        <taxon>Bacillariophyta</taxon>
        <taxon>Bacillariophyceae</taxon>
        <taxon>Bacillariophycidae</taxon>
        <taxon>Bacillariales</taxon>
        <taxon>Bacillariaceae</taxon>
        <taxon>Pseudo-nitzschia</taxon>
    </lineage>
</organism>
<evidence type="ECO:0000313" key="2">
    <source>
        <dbReference type="EMBL" id="VEU43000.1"/>
    </source>
</evidence>
<dbReference type="EMBL" id="CAACVS010000506">
    <property type="protein sequence ID" value="VEU43000.1"/>
    <property type="molecule type" value="Genomic_DNA"/>
</dbReference>
<dbReference type="SUPFAM" id="SSF117856">
    <property type="entry name" value="AF0104/ALDC/Ptd012-like"/>
    <property type="match status" value="1"/>
</dbReference>
<evidence type="ECO:0000259" key="1">
    <source>
        <dbReference type="PROSITE" id="PS51742"/>
    </source>
</evidence>
<reference evidence="2 3" key="1">
    <citation type="submission" date="2019-01" db="EMBL/GenBank/DDBJ databases">
        <authorList>
            <person name="Ferrante I. M."/>
        </authorList>
    </citation>
    <scope>NUCLEOTIDE SEQUENCE [LARGE SCALE GENOMIC DNA]</scope>
    <source>
        <strain evidence="2 3">B856</strain>
    </source>
</reference>
<evidence type="ECO:0000313" key="3">
    <source>
        <dbReference type="Proteomes" id="UP000291116"/>
    </source>
</evidence>
<feature type="domain" description="PPC" evidence="1">
    <location>
        <begin position="6"/>
        <end position="149"/>
    </location>
</feature>
<proteinExistence type="predicted"/>
<sequence length="153" mass="16392">MNSLLPSGLVVAHPVRLKPGEDLVSSMEKTALSAMQKSGTASAFILSAVGSLESLTLRMANAINSNGNFVNEIREWNERLEVVSLVGTFSSEGKHLHMSVSDGQGNVYGGHVMSGKIFTTLELVIGVILDVDFSRAQDPTTGYKELVVNTLQK</sequence>
<dbReference type="InterPro" id="IPR005175">
    <property type="entry name" value="PPC_dom"/>
</dbReference>
<dbReference type="AlphaFoldDB" id="A0A448ZLT0"/>
<dbReference type="PANTHER" id="PTHR34988:SF1">
    <property type="entry name" value="DNA-BINDING PROTEIN"/>
    <property type="match status" value="1"/>
</dbReference>
<dbReference type="OrthoDB" id="2156856at2759"/>
<dbReference type="CDD" id="cd11378">
    <property type="entry name" value="DUF296"/>
    <property type="match status" value="1"/>
</dbReference>
<protein>
    <recommendedName>
        <fullName evidence="1">PPC domain-containing protein</fullName>
    </recommendedName>
</protein>
<dbReference type="PANTHER" id="PTHR34988">
    <property type="entry name" value="PROTEIN, PUTATIVE-RELATED"/>
    <property type="match status" value="1"/>
</dbReference>
<keyword evidence="3" id="KW-1185">Reference proteome</keyword>
<dbReference type="Gene3D" id="3.30.1330.80">
    <property type="entry name" value="Hypothetical protein, similar to alpha- acetolactate decarboxylase, domain 2"/>
    <property type="match status" value="1"/>
</dbReference>
<dbReference type="Pfam" id="PF03479">
    <property type="entry name" value="PCC"/>
    <property type="match status" value="1"/>
</dbReference>
<accession>A0A448ZLT0</accession>
<name>A0A448ZLT0_9STRA</name>